<dbReference type="Proteomes" id="UP000683000">
    <property type="component" value="Unassembled WGS sequence"/>
</dbReference>
<proteinExistence type="predicted"/>
<comment type="caution">
    <text evidence="1">The sequence shown here is derived from an EMBL/GenBank/DDBJ whole genome shotgun (WGS) entry which is preliminary data.</text>
</comment>
<dbReference type="OrthoDB" id="2691215at2759"/>
<name>A0A8I3A3G4_9AGAM</name>
<keyword evidence="2" id="KW-1185">Reference proteome</keyword>
<gene>
    <name evidence="1" type="ORF">JVT61DRAFT_12030</name>
</gene>
<evidence type="ECO:0000313" key="2">
    <source>
        <dbReference type="Proteomes" id="UP000683000"/>
    </source>
</evidence>
<accession>A0A8I3A3G4</accession>
<evidence type="ECO:0000313" key="1">
    <source>
        <dbReference type="EMBL" id="KAG6370418.1"/>
    </source>
</evidence>
<reference evidence="1" key="1">
    <citation type="submission" date="2021-03" db="EMBL/GenBank/DDBJ databases">
        <title>Evolutionary innovations through gain and loss of genes in the ectomycorrhizal Boletales.</title>
        <authorList>
            <person name="Wu G."/>
            <person name="Miyauchi S."/>
            <person name="Morin E."/>
            <person name="Yang Z.-L."/>
            <person name="Xu J."/>
            <person name="Martin F.M."/>
        </authorList>
    </citation>
    <scope>NUCLEOTIDE SEQUENCE</scope>
    <source>
        <strain evidence="1">BR01</strain>
    </source>
</reference>
<organism evidence="1 2">
    <name type="scientific">Boletus reticuloceps</name>
    <dbReference type="NCBI Taxonomy" id="495285"/>
    <lineage>
        <taxon>Eukaryota</taxon>
        <taxon>Fungi</taxon>
        <taxon>Dikarya</taxon>
        <taxon>Basidiomycota</taxon>
        <taxon>Agaricomycotina</taxon>
        <taxon>Agaricomycetes</taxon>
        <taxon>Agaricomycetidae</taxon>
        <taxon>Boletales</taxon>
        <taxon>Boletineae</taxon>
        <taxon>Boletaceae</taxon>
        <taxon>Boletoideae</taxon>
        <taxon>Boletus</taxon>
    </lineage>
</organism>
<dbReference type="EMBL" id="JAGFBS010000051">
    <property type="protein sequence ID" value="KAG6370418.1"/>
    <property type="molecule type" value="Genomic_DNA"/>
</dbReference>
<sequence length="476" mass="54405">MHYRCIVQGDFSYQKQAQPRLTNTLLFAQQSEARFVIFDTVTHPNTYTSNDNHVEKKTFSSNKLYQHVFEVAFRVYIEDIKEFIKNTVQKELEPLSHSRDFAAKQSARERRVLLKMWMAARYPLGYEAHEIAQLIAVLAPWQCNDDPTQPRDRDDMAPLALPAPPGGSWSCSQFVDTVVKGASKWRVPPFIQHGMFKHTISEAMELVGDLIRSQRQLWSHDPNEARDLMKAIMVKAIQELKINHVPWVVHRDGPCAQGQPSTQITHTVWLPLGGAEPKRLATMSRVLLNMGRTQEVKLLELCNKIALRDALMSWSATRQRLTNYHNVLHNQCLPSEWSYKNASIQAKDTLSKEVYTWLPEAYDPVNKPLHALTKLISIVFSGMLPRCFPPSDFSTEGITHMPQLADILANMPWESCDKRGATIAPPFITMITTFIIAIMDPESPFHRCKDLSCKKMFISKHSEYPSPIYASFASHD</sequence>
<protein>
    <submittedName>
        <fullName evidence="1">Uncharacterized protein</fullName>
    </submittedName>
</protein>
<dbReference type="AlphaFoldDB" id="A0A8I3A3G4"/>